<feature type="compositionally biased region" description="Polar residues" evidence="2">
    <location>
        <begin position="158"/>
        <end position="170"/>
    </location>
</feature>
<dbReference type="EMBL" id="CAJJDN010000016">
    <property type="protein sequence ID" value="CAD8062260.1"/>
    <property type="molecule type" value="Genomic_DNA"/>
</dbReference>
<dbReference type="Proteomes" id="UP000692954">
    <property type="component" value="Unassembled WGS sequence"/>
</dbReference>
<feature type="region of interest" description="Disordered" evidence="2">
    <location>
        <begin position="158"/>
        <end position="194"/>
    </location>
</feature>
<organism evidence="3 4">
    <name type="scientific">Paramecium sonneborni</name>
    <dbReference type="NCBI Taxonomy" id="65129"/>
    <lineage>
        <taxon>Eukaryota</taxon>
        <taxon>Sar</taxon>
        <taxon>Alveolata</taxon>
        <taxon>Ciliophora</taxon>
        <taxon>Intramacronucleata</taxon>
        <taxon>Oligohymenophorea</taxon>
        <taxon>Peniculida</taxon>
        <taxon>Parameciidae</taxon>
        <taxon>Paramecium</taxon>
    </lineage>
</organism>
<dbReference type="OrthoDB" id="304274at2759"/>
<gene>
    <name evidence="3" type="ORF">PSON_ATCC_30995.1.T0160253</name>
</gene>
<sequence>MLQLLQPGQFNLHVTDKNSVLSPRQNDLYHQPYVIKLRNKPILLDSSLLGKETLTDSYLSQTNEHSENQLLKQKLCELENQSLKQQNQFLSRELGQRQKEISKLLKICKNQYLPQVNKHKITPFFEQECSEYLPSSVIFYQNGIDTKRTQSYDYQYSQRNDNQSETNSYKHTNRNIRPSRIQSRNSRELQNYQEDHSNLQLPSVHMRTTSRENQISNRKKRYLKNNSRLRVYLIFILAYVRWCLVYRQKRNKKMQQLKLIRQKYTKCLDNIANQDVLICKDIIRQWISNITDPLIKSFSSHQLIQQANENSKNPNSAISIQARQKQLILLTNNFLTNMEKITEKDKMPELVQNSLFLSLFKSQNVKAPLFVAKRTKYQTKNTLKIGNYQEKMIIGEYFIFRLLAFHLIEVSNNIVYQNMNHKMHCKFLILAILGILQIQFQDYFSELKQLDEPSTKLFQRRIKISKSQDISIITDENIDQEESLIFGLHDRQNFINIMEKNQEWLQEICIKFGKILNNLHSIL</sequence>
<evidence type="ECO:0000256" key="1">
    <source>
        <dbReference type="SAM" id="Coils"/>
    </source>
</evidence>
<evidence type="ECO:0000313" key="4">
    <source>
        <dbReference type="Proteomes" id="UP000692954"/>
    </source>
</evidence>
<protein>
    <submittedName>
        <fullName evidence="3">Uncharacterized protein</fullName>
    </submittedName>
</protein>
<evidence type="ECO:0000256" key="2">
    <source>
        <dbReference type="SAM" id="MobiDB-lite"/>
    </source>
</evidence>
<evidence type="ECO:0000313" key="3">
    <source>
        <dbReference type="EMBL" id="CAD8062260.1"/>
    </source>
</evidence>
<keyword evidence="4" id="KW-1185">Reference proteome</keyword>
<feature type="coiled-coil region" evidence="1">
    <location>
        <begin position="73"/>
        <end position="100"/>
    </location>
</feature>
<proteinExistence type="predicted"/>
<feature type="compositionally biased region" description="Polar residues" evidence="2">
    <location>
        <begin position="180"/>
        <end position="192"/>
    </location>
</feature>
<comment type="caution">
    <text evidence="3">The sequence shown here is derived from an EMBL/GenBank/DDBJ whole genome shotgun (WGS) entry which is preliminary data.</text>
</comment>
<reference evidence="3" key="1">
    <citation type="submission" date="2021-01" db="EMBL/GenBank/DDBJ databases">
        <authorList>
            <consortium name="Genoscope - CEA"/>
            <person name="William W."/>
        </authorList>
    </citation>
    <scope>NUCLEOTIDE SEQUENCE</scope>
</reference>
<name>A0A8S1L2P6_9CILI</name>
<dbReference type="AlphaFoldDB" id="A0A8S1L2P6"/>
<keyword evidence="1" id="KW-0175">Coiled coil</keyword>
<accession>A0A8S1L2P6</accession>